<accession>A0A0F7S0V7</accession>
<dbReference type="Proteomes" id="UP000242770">
    <property type="component" value="Unassembled WGS sequence"/>
</dbReference>
<evidence type="ECO:0000256" key="2">
    <source>
        <dbReference type="ARBA" id="ARBA00023239"/>
    </source>
</evidence>
<dbReference type="AlphaFoldDB" id="A0A0F7S0V7"/>
<feature type="region of interest" description="Disordered" evidence="3">
    <location>
        <begin position="1"/>
        <end position="23"/>
    </location>
</feature>
<keyword evidence="5" id="KW-1185">Reference proteome</keyword>
<evidence type="ECO:0000313" key="4">
    <source>
        <dbReference type="EMBL" id="CDS00874.1"/>
    </source>
</evidence>
<name>A0A0F7S0V7_9BASI</name>
<dbReference type="EMBL" id="CCFA01003171">
    <property type="protein sequence ID" value="CDS00874.1"/>
    <property type="molecule type" value="Genomic_DNA"/>
</dbReference>
<dbReference type="FunFam" id="1.10.12.10:FF:000001">
    <property type="entry name" value="Probable enoyl-CoA hydratase, mitochondrial"/>
    <property type="match status" value="1"/>
</dbReference>
<organism evidence="4 5">
    <name type="scientific">Sporisorium scitamineum</name>
    <dbReference type="NCBI Taxonomy" id="49012"/>
    <lineage>
        <taxon>Eukaryota</taxon>
        <taxon>Fungi</taxon>
        <taxon>Dikarya</taxon>
        <taxon>Basidiomycota</taxon>
        <taxon>Ustilaginomycotina</taxon>
        <taxon>Ustilaginomycetes</taxon>
        <taxon>Ustilaginales</taxon>
        <taxon>Ustilaginaceae</taxon>
        <taxon>Sporisorium</taxon>
    </lineage>
</organism>
<evidence type="ECO:0000256" key="3">
    <source>
        <dbReference type="SAM" id="MobiDB-lite"/>
    </source>
</evidence>
<keyword evidence="2" id="KW-0456">Lyase</keyword>
<dbReference type="InterPro" id="IPR029045">
    <property type="entry name" value="ClpP/crotonase-like_dom_sf"/>
</dbReference>
<dbReference type="GO" id="GO:0016836">
    <property type="term" value="F:hydro-lyase activity"/>
    <property type="evidence" value="ECO:0007669"/>
    <property type="project" value="UniProtKB-ARBA"/>
</dbReference>
<reference evidence="5" key="1">
    <citation type="submission" date="2014-06" db="EMBL/GenBank/DDBJ databases">
        <authorList>
            <person name="Berkman P.J."/>
        </authorList>
    </citation>
    <scope>NUCLEOTIDE SEQUENCE [LARGE SCALE GENOMIC DNA]</scope>
</reference>
<dbReference type="SUPFAM" id="SSF52096">
    <property type="entry name" value="ClpP/crotonase"/>
    <property type="match status" value="1"/>
</dbReference>
<gene>
    <name evidence="4" type="primary">SSCI53330.1</name>
</gene>
<comment type="similarity">
    <text evidence="1">Belongs to the enoyl-CoA hydratase/isomerase family.</text>
</comment>
<proteinExistence type="inferred from homology"/>
<evidence type="ECO:0008006" key="6">
    <source>
        <dbReference type="Google" id="ProtNLM"/>
    </source>
</evidence>
<dbReference type="Gene3D" id="1.10.12.10">
    <property type="entry name" value="Lyase 2-enoyl-coa Hydratase, Chain A, domain 2"/>
    <property type="match status" value="1"/>
</dbReference>
<sequence>MRWSAGKKATSGGLCTRGDHDDNHGPLAIRAAKLAIDKGEQMDPETALDFERQCYETILGTKDRLEGLHAFAEKREPVYRGE</sequence>
<dbReference type="InterPro" id="IPR014748">
    <property type="entry name" value="Enoyl-CoA_hydra_C"/>
</dbReference>
<dbReference type="STRING" id="49012.A0A0F7S0V7"/>
<evidence type="ECO:0000256" key="1">
    <source>
        <dbReference type="ARBA" id="ARBA00005254"/>
    </source>
</evidence>
<protein>
    <recommendedName>
        <fullName evidence="6">Enoyl-CoA hydratase</fullName>
    </recommendedName>
</protein>
<evidence type="ECO:0000313" key="5">
    <source>
        <dbReference type="Proteomes" id="UP000242770"/>
    </source>
</evidence>